<comment type="caution">
    <text evidence="3">The sequence shown here is derived from an EMBL/GenBank/DDBJ whole genome shotgun (WGS) entry which is preliminary data.</text>
</comment>
<feature type="domain" description="WH2" evidence="2">
    <location>
        <begin position="452"/>
        <end position="470"/>
    </location>
</feature>
<feature type="compositionally biased region" description="Low complexity" evidence="1">
    <location>
        <begin position="226"/>
        <end position="241"/>
    </location>
</feature>
<feature type="compositionally biased region" description="Pro residues" evidence="1">
    <location>
        <begin position="416"/>
        <end position="430"/>
    </location>
</feature>
<feature type="compositionally biased region" description="Basic and acidic residues" evidence="1">
    <location>
        <begin position="250"/>
        <end position="261"/>
    </location>
</feature>
<proteinExistence type="predicted"/>
<feature type="region of interest" description="Disordered" evidence="1">
    <location>
        <begin position="346"/>
        <end position="395"/>
    </location>
</feature>
<feature type="compositionally biased region" description="Basic and acidic residues" evidence="1">
    <location>
        <begin position="473"/>
        <end position="495"/>
    </location>
</feature>
<evidence type="ECO:0000313" key="4">
    <source>
        <dbReference type="Proteomes" id="UP001491310"/>
    </source>
</evidence>
<dbReference type="PROSITE" id="PS51082">
    <property type="entry name" value="WH2"/>
    <property type="match status" value="1"/>
</dbReference>
<protein>
    <recommendedName>
        <fullName evidence="2">WH2 domain-containing protein</fullName>
    </recommendedName>
</protein>
<name>A0ABR2YJV6_9CHLO</name>
<dbReference type="EMBL" id="JALJOT010000010">
    <property type="protein sequence ID" value="KAK9906731.1"/>
    <property type="molecule type" value="Genomic_DNA"/>
</dbReference>
<evidence type="ECO:0000259" key="2">
    <source>
        <dbReference type="PROSITE" id="PS51082"/>
    </source>
</evidence>
<dbReference type="InterPro" id="IPR003124">
    <property type="entry name" value="WH2_dom"/>
</dbReference>
<organism evidence="3 4">
    <name type="scientific">Coccomyxa subellipsoidea</name>
    <dbReference type="NCBI Taxonomy" id="248742"/>
    <lineage>
        <taxon>Eukaryota</taxon>
        <taxon>Viridiplantae</taxon>
        <taxon>Chlorophyta</taxon>
        <taxon>core chlorophytes</taxon>
        <taxon>Trebouxiophyceae</taxon>
        <taxon>Trebouxiophyceae incertae sedis</taxon>
        <taxon>Coccomyxaceae</taxon>
        <taxon>Coccomyxa</taxon>
    </lineage>
</organism>
<gene>
    <name evidence="3" type="ORF">WJX75_007009</name>
</gene>
<feature type="region of interest" description="Disordered" evidence="1">
    <location>
        <begin position="409"/>
        <end position="497"/>
    </location>
</feature>
<evidence type="ECO:0000313" key="3">
    <source>
        <dbReference type="EMBL" id="KAK9906731.1"/>
    </source>
</evidence>
<feature type="compositionally biased region" description="Basic and acidic residues" evidence="1">
    <location>
        <begin position="386"/>
        <end position="395"/>
    </location>
</feature>
<keyword evidence="4" id="KW-1185">Reference proteome</keyword>
<reference evidence="3 4" key="1">
    <citation type="journal article" date="2024" name="Nat. Commun.">
        <title>Phylogenomics reveals the evolutionary origins of lichenization in chlorophyte algae.</title>
        <authorList>
            <person name="Puginier C."/>
            <person name="Libourel C."/>
            <person name="Otte J."/>
            <person name="Skaloud P."/>
            <person name="Haon M."/>
            <person name="Grisel S."/>
            <person name="Petersen M."/>
            <person name="Berrin J.G."/>
            <person name="Delaux P.M."/>
            <person name="Dal Grande F."/>
            <person name="Keller J."/>
        </authorList>
    </citation>
    <scope>NUCLEOTIDE SEQUENCE [LARGE SCALE GENOMIC DNA]</scope>
    <source>
        <strain evidence="3 4">SAG 216-7</strain>
    </source>
</reference>
<accession>A0ABR2YJV6</accession>
<sequence>MAASASAAAELVRVQPAAEILWAVLPARGSLCPFAERNSPDAAARCSQPIVAQSLAAPGSPFARPGSRHLTGPGPLAASSPAIVRAANRLLRSEPAQAAPPQGTYHAESSAVAKANAEVTLASPLRRSMQWASRGSAGQSSQPTLLYAAVGTSDNFPETRLDEWGQARVGEPQTLAMLRSSGILQRDGPLAASGAAALARASAQQPAVSLRRPHPADLEAAERLRASLSSEGGSSSRASSEPTCRARQPPKQERIKEEEGVLRASGWTQAPSTPKHALRQSALPDSPFTSTSSVAHETCGPGQPDAQQSPARAGMAAGKQPAPTVPKHLATPSLMLRAGDAAVYDEPEVDRVTPRGEPPLHAVADCTEANAQTSNKRPPPVVAGETKLKEQDDVPDRLAVSASALAAAAARLKPVSCPPAAPPPPPPPSNPKVAQQVAPEAKGTPMGAPADAREAMLSAIKNGQFQLRKATPHLKEKLGQEGTVEDSHTQNERHTPAMAALLERARAMRAAAYPPSTVNGSEASSWDA</sequence>
<feature type="region of interest" description="Disordered" evidence="1">
    <location>
        <begin position="57"/>
        <end position="77"/>
    </location>
</feature>
<evidence type="ECO:0000256" key="1">
    <source>
        <dbReference type="SAM" id="MobiDB-lite"/>
    </source>
</evidence>
<dbReference type="Proteomes" id="UP001491310">
    <property type="component" value="Unassembled WGS sequence"/>
</dbReference>
<feature type="region of interest" description="Disordered" evidence="1">
    <location>
        <begin position="225"/>
        <end position="332"/>
    </location>
</feature>